<reference evidence="1" key="1">
    <citation type="submission" date="2021-04" db="EMBL/GenBank/DDBJ databases">
        <title>Oceanospirillales bacteria with DddD are important DMSP degraders in coastal seawater.</title>
        <authorList>
            <person name="Liu J."/>
        </authorList>
    </citation>
    <scope>NUCLEOTIDE SEQUENCE</scope>
    <source>
        <strain evidence="1">D13-1</strain>
    </source>
</reference>
<evidence type="ECO:0000313" key="2">
    <source>
        <dbReference type="Proteomes" id="UP001058461"/>
    </source>
</evidence>
<protein>
    <submittedName>
        <fullName evidence="1">Uncharacterized protein</fullName>
    </submittedName>
</protein>
<evidence type="ECO:0000313" key="1">
    <source>
        <dbReference type="EMBL" id="UTW11530.1"/>
    </source>
</evidence>
<organism evidence="1 2">
    <name type="scientific">Marinobacterium rhizophilum</name>
    <dbReference type="NCBI Taxonomy" id="420402"/>
    <lineage>
        <taxon>Bacteria</taxon>
        <taxon>Pseudomonadati</taxon>
        <taxon>Pseudomonadota</taxon>
        <taxon>Gammaproteobacteria</taxon>
        <taxon>Oceanospirillales</taxon>
        <taxon>Oceanospirillaceae</taxon>
        <taxon>Marinobacterium</taxon>
    </lineage>
</organism>
<name>A0ABY5HGV8_9GAMM</name>
<dbReference type="RefSeq" id="WP_255853569.1">
    <property type="nucleotide sequence ID" value="NZ_CP073347.1"/>
</dbReference>
<accession>A0ABY5HGV8</accession>
<proteinExistence type="predicted"/>
<gene>
    <name evidence="1" type="ORF">KDW95_20110</name>
</gene>
<dbReference type="Proteomes" id="UP001058461">
    <property type="component" value="Chromosome"/>
</dbReference>
<keyword evidence="2" id="KW-1185">Reference proteome</keyword>
<sequence length="140" mass="15894">MKILYIVFIAVVVFLNQAYASCGDYPIIKGKRSDGRVVSVYIKDDYIMGTDSWGGEYGKDIALSQSEVLGIFYDWVSKSDQFNSVKVFSISLNRHGCSELKDKWYYTISYNPLVNGLELQDVGFWLIILLDGRVVEPVVE</sequence>
<dbReference type="EMBL" id="CP073347">
    <property type="protein sequence ID" value="UTW11530.1"/>
    <property type="molecule type" value="Genomic_DNA"/>
</dbReference>